<dbReference type="RefSeq" id="WP_039960551.1">
    <property type="nucleotide sequence ID" value="NZ_CP090569.1"/>
</dbReference>
<evidence type="ECO:0000313" key="2">
    <source>
        <dbReference type="Proteomes" id="UP001056649"/>
    </source>
</evidence>
<dbReference type="AlphaFoldDB" id="A0A9J7A1D2"/>
<dbReference type="Proteomes" id="UP001056649">
    <property type="component" value="Chromosome"/>
</dbReference>
<organism evidence="1 2">
    <name type="scientific">Candidatus Endoriftia persephonae</name>
    <dbReference type="NCBI Taxonomy" id="393765"/>
    <lineage>
        <taxon>Bacteria</taxon>
        <taxon>Pseudomonadati</taxon>
        <taxon>Pseudomonadota</taxon>
        <taxon>Gammaproteobacteria</taxon>
        <taxon>Chromatiales</taxon>
        <taxon>Sedimenticolaceae</taxon>
        <taxon>Candidatus Endoriftia</taxon>
    </lineage>
</organism>
<gene>
    <name evidence="1" type="ORF">L0Y14_05830</name>
</gene>
<proteinExistence type="predicted"/>
<keyword evidence="2" id="KW-1185">Reference proteome</keyword>
<accession>A0A9J7A1D2</accession>
<dbReference type="EMBL" id="CP090569">
    <property type="protein sequence ID" value="USF88751.1"/>
    <property type="molecule type" value="Genomic_DNA"/>
</dbReference>
<evidence type="ECO:0000313" key="1">
    <source>
        <dbReference type="EMBL" id="USF88751.1"/>
    </source>
</evidence>
<dbReference type="KEGG" id="eps:L0Y14_05830"/>
<name>A0A9J7A1D2_9GAMM</name>
<reference evidence="1" key="1">
    <citation type="journal article" date="2022" name="Mol. Ecol. Resour.">
        <title>The complete and closed genome of the facultative generalist Candidatus Endoriftia persephone from deep-sea hydrothermal vents.</title>
        <authorList>
            <person name="de Oliveira A.L."/>
            <person name="Srivastava A."/>
            <person name="Espada-Hinojosa S."/>
            <person name="Bright M."/>
        </authorList>
    </citation>
    <scope>NUCLEOTIDE SEQUENCE</scope>
    <source>
        <strain evidence="1">Tica-EPR-9o50.N</strain>
    </source>
</reference>
<protein>
    <submittedName>
        <fullName evidence="1">Uncharacterized protein</fullName>
    </submittedName>
</protein>
<sequence length="229" mass="24417">MAVRTQIGFVDQWSSTLTAELASGVGNGYIDPADHAAISAAITAAAPGLIDLTLDDGAGNFEVVQLTAATSTDRIWITRAVGGTEQTWPIGTTIEARLTQHGMGQLVTFPRRVTHYTPADAWPYINIDESEAVIAFNADKNAEISLQTAMGGSNHLIEVLFLVDQDATGGHTITFSASAYPEGVAWAGGVAPTVSSGAYRRDIFRFYRLDSDLFWSGEVVAQNIDITPP</sequence>